<name>A0A3N1PRC6_9GAMM</name>
<gene>
    <name evidence="3" type="ORF">EDC28_101244</name>
</gene>
<proteinExistence type="predicted"/>
<feature type="compositionally biased region" description="Low complexity" evidence="1">
    <location>
        <begin position="451"/>
        <end position="466"/>
    </location>
</feature>
<protein>
    <submittedName>
        <fullName evidence="3">Pentapeptide repeat protein</fullName>
    </submittedName>
</protein>
<feature type="domain" description="DUF2169" evidence="2">
    <location>
        <begin position="20"/>
        <end position="300"/>
    </location>
</feature>
<feature type="region of interest" description="Disordered" evidence="1">
    <location>
        <begin position="535"/>
        <end position="556"/>
    </location>
</feature>
<evidence type="ECO:0000259" key="2">
    <source>
        <dbReference type="Pfam" id="PF09937"/>
    </source>
</evidence>
<reference evidence="3 4" key="1">
    <citation type="submission" date="2018-11" db="EMBL/GenBank/DDBJ databases">
        <title>Genomic Encyclopedia of Type Strains, Phase IV (KMG-IV): sequencing the most valuable type-strain genomes for metagenomic binning, comparative biology and taxonomic classification.</title>
        <authorList>
            <person name="Goeker M."/>
        </authorList>
    </citation>
    <scope>NUCLEOTIDE SEQUENCE [LARGE SCALE GENOMIC DNA]</scope>
    <source>
        <strain evidence="3 4">DSM 21945</strain>
    </source>
</reference>
<dbReference type="InterPro" id="IPR051082">
    <property type="entry name" value="Pentapeptide-BTB/POZ_domain"/>
</dbReference>
<evidence type="ECO:0000313" key="4">
    <source>
        <dbReference type="Proteomes" id="UP000268033"/>
    </source>
</evidence>
<organism evidence="3 4">
    <name type="scientific">Gallaecimonas pentaromativorans</name>
    <dbReference type="NCBI Taxonomy" id="584787"/>
    <lineage>
        <taxon>Bacteria</taxon>
        <taxon>Pseudomonadati</taxon>
        <taxon>Pseudomonadota</taxon>
        <taxon>Gammaproteobacteria</taxon>
        <taxon>Enterobacterales</taxon>
        <taxon>Gallaecimonadaceae</taxon>
        <taxon>Gallaecimonas</taxon>
    </lineage>
</organism>
<dbReference type="EMBL" id="RJUL01000001">
    <property type="protein sequence ID" value="ROQ30558.1"/>
    <property type="molecule type" value="Genomic_DNA"/>
</dbReference>
<sequence length="886" mass="95035">MKIVKPLTLGLLTRPYRQGGQHRLCLAALGFFKLGEQQPRFLDEAQSWPKVLSQLPAGTALDEVYGKPHGEFLLAGSAFAPGAAPVTALTVTAALGPVTKTLEVLGERRWYYGPWYRIEEPAPFTEMPLTLRRAYGGPKLADNPQGTGYTGNPVAGWVGQNQGDMPNLQYPHAPIHGHVLAQPIASFAALDPSWPQRRRHAGSYDDQWLLNDAPGLAADLNPLFFQRAAADQWQQGPWQGGEDYRLENLHPQQPLIEGQLPALVARGFARNKDSQQLQEVAMALDTVWFFPSVGLGVAIYHGNVPCQDSLAQDLDLAMVAYESPAAPKDADHYRQVAQLRSDVKTAAQHVLNEAQLAPALAADQLAARRQQRAQQQQAALAHQQAVLDELDQELWAQSAQPKPANYQGPKAQPPLLDIDIEALKEGEQQLSDILAQVDAIKADADAKAKALKQQQAQQQKSQPKAAPVSAEQRYQQRLAQAATPAWDLVGAEDPNQAKLKAALRQAVASGQPQAPSEAQLAELEQQLAKQAAMARQAQRLAMSPQQPPLAPEQAQRLGTQIRQWLAGGVPLKGRNLSGADLRGCRFDGLDLQEVNFEQANLAGCSFVGAKLQGAVFVGSQLAGANLSQAQLQGANFCQAKASGSTLSGAKLNKAMAIAADFSGATLQGADLSQAICNLACFERADLGAVIASKTLFNAIKAAASHWQGAQLESATFYQAGLQGSGFEAARLHQCVLLSAQLDGSRWQGARLSRTLLTGASAVGIDARQLHCQQCGLGQVDWRQANLSGAFLAQCDLAGGNFQAAVLDGAILAGALLNQAQFQGASAIKTNFLKALAQGACFDGANLTDACLLKAFLQDARFQHCHLQGAQFDAPTHRQLSHQRRLS</sequence>
<dbReference type="STRING" id="584787.GCA_001247655_01837"/>
<feature type="region of interest" description="Disordered" evidence="1">
    <location>
        <begin position="451"/>
        <end position="476"/>
    </location>
</feature>
<comment type="caution">
    <text evidence="3">The sequence shown here is derived from an EMBL/GenBank/DDBJ whole genome shotgun (WGS) entry which is preliminary data.</text>
</comment>
<dbReference type="InterPro" id="IPR018683">
    <property type="entry name" value="DUF2169"/>
</dbReference>
<dbReference type="Proteomes" id="UP000268033">
    <property type="component" value="Unassembled WGS sequence"/>
</dbReference>
<dbReference type="Pfam" id="PF13599">
    <property type="entry name" value="Pentapeptide_4"/>
    <property type="match status" value="1"/>
</dbReference>
<evidence type="ECO:0000256" key="1">
    <source>
        <dbReference type="SAM" id="MobiDB-lite"/>
    </source>
</evidence>
<dbReference type="AlphaFoldDB" id="A0A3N1PRC6"/>
<dbReference type="Pfam" id="PF00805">
    <property type="entry name" value="Pentapeptide"/>
    <property type="match status" value="3"/>
</dbReference>
<dbReference type="RefSeq" id="WP_123420397.1">
    <property type="nucleotide sequence ID" value="NZ_RJUL01000001.1"/>
</dbReference>
<feature type="compositionally biased region" description="Low complexity" evidence="1">
    <location>
        <begin position="535"/>
        <end position="544"/>
    </location>
</feature>
<dbReference type="Gene3D" id="2.160.20.80">
    <property type="entry name" value="E3 ubiquitin-protein ligase SopA"/>
    <property type="match status" value="3"/>
</dbReference>
<dbReference type="InterPro" id="IPR001646">
    <property type="entry name" value="5peptide_repeat"/>
</dbReference>
<evidence type="ECO:0000313" key="3">
    <source>
        <dbReference type="EMBL" id="ROQ30558.1"/>
    </source>
</evidence>
<dbReference type="PANTHER" id="PTHR14136:SF17">
    <property type="entry name" value="BTB_POZ DOMAIN-CONTAINING PROTEIN KCTD9"/>
    <property type="match status" value="1"/>
</dbReference>
<dbReference type="Pfam" id="PF09937">
    <property type="entry name" value="DUF2169"/>
    <property type="match status" value="1"/>
</dbReference>
<keyword evidence="4" id="KW-1185">Reference proteome</keyword>
<dbReference type="PANTHER" id="PTHR14136">
    <property type="entry name" value="BTB_POZ DOMAIN-CONTAINING PROTEIN KCTD9"/>
    <property type="match status" value="1"/>
</dbReference>
<dbReference type="SUPFAM" id="SSF141571">
    <property type="entry name" value="Pentapeptide repeat-like"/>
    <property type="match status" value="2"/>
</dbReference>
<accession>A0A3N1PRC6</accession>